<evidence type="ECO:0000313" key="4">
    <source>
        <dbReference type="Proteomes" id="UP000677228"/>
    </source>
</evidence>
<evidence type="ECO:0000313" key="3">
    <source>
        <dbReference type="EMBL" id="CAF3864070.1"/>
    </source>
</evidence>
<evidence type="ECO:0000256" key="1">
    <source>
        <dbReference type="SAM" id="MobiDB-lite"/>
    </source>
</evidence>
<reference evidence="2" key="1">
    <citation type="submission" date="2021-02" db="EMBL/GenBank/DDBJ databases">
        <authorList>
            <person name="Nowell W R."/>
        </authorList>
    </citation>
    <scope>NUCLEOTIDE SEQUENCE</scope>
</reference>
<sequence length="193" mass="22426">MFNHDRNNDEYSTRSNSSVHDRQENGAYPKSATLVVSKPKETFKTLILKLEDRNWSPGKVENIRQLINEIKNGMLTNLDLIVHHLLAIRPQPDNLNYDKAAALYQSILDNTIDMIEDLEKTMDKLLTEFNLNIQKLWNALLEHRHDETARIKKELNASVEKVSKKWDQAFDGVSKQFEHSKKQLDTASQKQNQ</sequence>
<dbReference type="Proteomes" id="UP000682733">
    <property type="component" value="Unassembled WGS sequence"/>
</dbReference>
<dbReference type="AlphaFoldDB" id="A0A8S2EBP7"/>
<organism evidence="2 4">
    <name type="scientific">Didymodactylos carnosus</name>
    <dbReference type="NCBI Taxonomy" id="1234261"/>
    <lineage>
        <taxon>Eukaryota</taxon>
        <taxon>Metazoa</taxon>
        <taxon>Spiralia</taxon>
        <taxon>Gnathifera</taxon>
        <taxon>Rotifera</taxon>
        <taxon>Eurotatoria</taxon>
        <taxon>Bdelloidea</taxon>
        <taxon>Philodinida</taxon>
        <taxon>Philodinidae</taxon>
        <taxon>Didymodactylos</taxon>
    </lineage>
</organism>
<feature type="compositionally biased region" description="Basic and acidic residues" evidence="1">
    <location>
        <begin position="1"/>
        <end position="12"/>
    </location>
</feature>
<feature type="region of interest" description="Disordered" evidence="1">
    <location>
        <begin position="1"/>
        <end position="33"/>
    </location>
</feature>
<gene>
    <name evidence="2" type="ORF">OVA965_LOCUS19377</name>
    <name evidence="3" type="ORF">TMI583_LOCUS19390</name>
</gene>
<dbReference type="Proteomes" id="UP000677228">
    <property type="component" value="Unassembled WGS sequence"/>
</dbReference>
<dbReference type="EMBL" id="CAJOBA010009980">
    <property type="protein sequence ID" value="CAF3864070.1"/>
    <property type="molecule type" value="Genomic_DNA"/>
</dbReference>
<accession>A0A8S2EBP7</accession>
<name>A0A8S2EBP7_9BILA</name>
<proteinExistence type="predicted"/>
<comment type="caution">
    <text evidence="2">The sequence shown here is derived from an EMBL/GenBank/DDBJ whole genome shotgun (WGS) entry which is preliminary data.</text>
</comment>
<evidence type="ECO:0000313" key="2">
    <source>
        <dbReference type="EMBL" id="CAF1102818.1"/>
    </source>
</evidence>
<dbReference type="EMBL" id="CAJNOK010009959">
    <property type="protein sequence ID" value="CAF1102818.1"/>
    <property type="molecule type" value="Genomic_DNA"/>
</dbReference>
<protein>
    <submittedName>
        <fullName evidence="2">Uncharacterized protein</fullName>
    </submittedName>
</protein>